<feature type="transmembrane region" description="Helical" evidence="1">
    <location>
        <begin position="140"/>
        <end position="158"/>
    </location>
</feature>
<dbReference type="EMBL" id="JPLA01000001">
    <property type="protein sequence ID" value="KLD66225.1"/>
    <property type="molecule type" value="Genomic_DNA"/>
</dbReference>
<keyword evidence="1" id="KW-0812">Transmembrane</keyword>
<protein>
    <submittedName>
        <fullName evidence="2">Uncharacterized protein</fullName>
    </submittedName>
</protein>
<feature type="transmembrane region" description="Helical" evidence="1">
    <location>
        <begin position="77"/>
        <end position="98"/>
    </location>
</feature>
<organism evidence="2 3">
    <name type="scientific">Dyella japonica DSM 16301</name>
    <dbReference type="NCBI Taxonomy" id="1440762"/>
    <lineage>
        <taxon>Bacteria</taxon>
        <taxon>Pseudomonadati</taxon>
        <taxon>Pseudomonadota</taxon>
        <taxon>Gammaproteobacteria</taxon>
        <taxon>Lysobacterales</taxon>
        <taxon>Rhodanobacteraceae</taxon>
        <taxon>Dyella</taxon>
    </lineage>
</organism>
<accession>A0A0G9H8V6</accession>
<dbReference type="AlphaFoldDB" id="A0A0G9H8V6"/>
<evidence type="ECO:0000313" key="3">
    <source>
        <dbReference type="Proteomes" id="UP000035481"/>
    </source>
</evidence>
<dbReference type="OrthoDB" id="1355850at2"/>
<dbReference type="RefSeq" id="WP_046969923.1">
    <property type="nucleotide sequence ID" value="NZ_JPLA01000001.1"/>
</dbReference>
<reference evidence="2 3" key="1">
    <citation type="journal article" date="2015" name="Antonie Van Leeuwenhoek">
        <title>A phylogenomic and molecular marker based taxonomic framework for the order Xanthomonadales: proposal to transfer the families Algiphilaceae and Solimonadaceae to the order Nevskiales ord. nov. and to create a new family within the order Xanthomonadales, the family Rhodanobacteraceae fam. nov., containing the genus Rhodanobacter and its closest relatives.</title>
        <authorList>
            <person name="Naushad S."/>
            <person name="Adeolu M."/>
            <person name="Wong S."/>
            <person name="Sohail M."/>
            <person name="Schellhorn H.E."/>
            <person name="Gupta R.S."/>
        </authorList>
    </citation>
    <scope>NUCLEOTIDE SEQUENCE [LARGE SCALE GENOMIC DNA]</scope>
    <source>
        <strain evidence="2 3">DSM 16301</strain>
    </source>
</reference>
<feature type="transmembrane region" description="Helical" evidence="1">
    <location>
        <begin position="39"/>
        <end position="56"/>
    </location>
</feature>
<evidence type="ECO:0000256" key="1">
    <source>
        <dbReference type="SAM" id="Phobius"/>
    </source>
</evidence>
<evidence type="ECO:0000313" key="2">
    <source>
        <dbReference type="EMBL" id="KLD66225.1"/>
    </source>
</evidence>
<dbReference type="STRING" id="1440762.Y882_00740"/>
<dbReference type="PATRIC" id="fig|1440762.4.peg.145"/>
<keyword evidence="1" id="KW-1133">Transmembrane helix</keyword>
<proteinExistence type="predicted"/>
<name>A0A0G9H8V6_9GAMM</name>
<gene>
    <name evidence="2" type="ORF">Y882_00740</name>
</gene>
<keyword evidence="1" id="KW-0472">Membrane</keyword>
<dbReference type="Proteomes" id="UP000035481">
    <property type="component" value="Unassembled WGS sequence"/>
</dbReference>
<sequence>MKVLRYALGSLALVGFLASLVVHLQALMGIDVASSMPAVWFLHGGIFVVFLPFVLLSRKDFAGNKSLFAMAKGLPRWVAALGGVIFVYAMINFAVFMLNTGGGNPVAENGRYVLMEHGKLIREITATQFAAFKANEVRGFSGHWMVFYFVPAAYFLFWKPSSIPSPSSGAAATLG</sequence>
<comment type="caution">
    <text evidence="2">The sequence shown here is derived from an EMBL/GenBank/DDBJ whole genome shotgun (WGS) entry which is preliminary data.</text>
</comment>